<dbReference type="Gene3D" id="1.20.1270.280">
    <property type="match status" value="1"/>
</dbReference>
<dbReference type="SUPFAM" id="SSF51294">
    <property type="entry name" value="Hedgehog/intein (Hint) domain"/>
    <property type="match status" value="1"/>
</dbReference>
<keyword evidence="9 14" id="KW-0175">Coiled coil</keyword>
<evidence type="ECO:0000313" key="17">
    <source>
        <dbReference type="EMBL" id="KAJ5066878.1"/>
    </source>
</evidence>
<dbReference type="Gene3D" id="3.10.490.20">
    <property type="match status" value="1"/>
</dbReference>
<dbReference type="Pfam" id="PF08393">
    <property type="entry name" value="DHC_N2"/>
    <property type="match status" value="1"/>
</dbReference>
<comment type="similarity">
    <text evidence="2">Belongs to the dynein heavy chain family.</text>
</comment>
<dbReference type="Gene3D" id="1.10.287.2620">
    <property type="match status" value="1"/>
</dbReference>
<dbReference type="InterPro" id="IPR042228">
    <property type="entry name" value="Dynein_linker_3"/>
</dbReference>
<dbReference type="InterPro" id="IPR007868">
    <property type="entry name" value="Hom_end_hint"/>
</dbReference>
<dbReference type="OMA" id="VGEAMYG"/>
<comment type="subcellular location">
    <subcellularLocation>
        <location evidence="1">Cytoplasm</location>
        <location evidence="1">Cytoskeleton</location>
        <location evidence="1">Cilium axoneme</location>
    </subcellularLocation>
</comment>
<keyword evidence="10" id="KW-0969">Cilium</keyword>
<dbReference type="GO" id="GO:0030908">
    <property type="term" value="P:protein splicing"/>
    <property type="evidence" value="ECO:0007669"/>
    <property type="project" value="InterPro"/>
</dbReference>
<dbReference type="InterPro" id="IPR024743">
    <property type="entry name" value="Dynein_HC_stalk"/>
</dbReference>
<evidence type="ECO:0000256" key="3">
    <source>
        <dbReference type="ARBA" id="ARBA00022490"/>
    </source>
</evidence>
<dbReference type="Gene3D" id="6.10.140.1060">
    <property type="match status" value="1"/>
</dbReference>
<feature type="compositionally biased region" description="Polar residues" evidence="15">
    <location>
        <begin position="172"/>
        <end position="217"/>
    </location>
</feature>
<evidence type="ECO:0000259" key="16">
    <source>
        <dbReference type="SMART" id="SM00382"/>
    </source>
</evidence>
<dbReference type="Pfam" id="PF03028">
    <property type="entry name" value="Dynein_heavy"/>
    <property type="match status" value="1"/>
</dbReference>
<dbReference type="Pfam" id="PF17852">
    <property type="entry name" value="Dynein_AAA_lid"/>
    <property type="match status" value="1"/>
</dbReference>
<dbReference type="Gene3D" id="1.20.140.100">
    <property type="entry name" value="Dynein heavy chain, N-terminal domain 2"/>
    <property type="match status" value="1"/>
</dbReference>
<dbReference type="Gene3D" id="1.20.920.30">
    <property type="match status" value="1"/>
</dbReference>
<dbReference type="InterPro" id="IPR041466">
    <property type="entry name" value="Dynein_AAA5_ext"/>
</dbReference>
<dbReference type="InterPro" id="IPR043160">
    <property type="entry name" value="Dynein_C_barrel"/>
</dbReference>
<dbReference type="FunFam" id="3.40.50.300:FF:000063">
    <property type="entry name" value="dynein heavy chain 6, axonemal"/>
    <property type="match status" value="1"/>
</dbReference>
<dbReference type="PANTHER" id="PTHR22878:SF63">
    <property type="entry name" value="DYNEIN AXONEMAL HEAVY CHAIN 10"/>
    <property type="match status" value="1"/>
</dbReference>
<dbReference type="GO" id="GO:0007018">
    <property type="term" value="P:microtubule-based movement"/>
    <property type="evidence" value="ECO:0007669"/>
    <property type="project" value="InterPro"/>
</dbReference>
<feature type="coiled-coil region" evidence="14">
    <location>
        <begin position="3510"/>
        <end position="3586"/>
    </location>
</feature>
<evidence type="ECO:0000256" key="5">
    <source>
        <dbReference type="ARBA" id="ARBA00022737"/>
    </source>
</evidence>
<gene>
    <name evidence="17" type="ORF">M0811_03222</name>
</gene>
<feature type="compositionally biased region" description="Basic and acidic residues" evidence="15">
    <location>
        <begin position="218"/>
        <end position="228"/>
    </location>
</feature>
<dbReference type="Gene3D" id="1.10.472.130">
    <property type="match status" value="1"/>
</dbReference>
<keyword evidence="12" id="KW-0206">Cytoskeleton</keyword>
<evidence type="ECO:0000256" key="7">
    <source>
        <dbReference type="ARBA" id="ARBA00022840"/>
    </source>
</evidence>
<evidence type="ECO:0000256" key="1">
    <source>
        <dbReference type="ARBA" id="ARBA00004430"/>
    </source>
</evidence>
<dbReference type="EMBL" id="JAPDFW010000136">
    <property type="protein sequence ID" value="KAJ5066878.1"/>
    <property type="molecule type" value="Genomic_DNA"/>
</dbReference>
<dbReference type="GO" id="GO:0008569">
    <property type="term" value="F:minus-end-directed microtubule motor activity"/>
    <property type="evidence" value="ECO:0007669"/>
    <property type="project" value="InterPro"/>
</dbReference>
<dbReference type="InterPro" id="IPR026983">
    <property type="entry name" value="DHC"/>
</dbReference>
<dbReference type="GO" id="GO:0005524">
    <property type="term" value="F:ATP binding"/>
    <property type="evidence" value="ECO:0007669"/>
    <property type="project" value="UniProtKB-KW"/>
</dbReference>
<dbReference type="Gene3D" id="1.10.8.1220">
    <property type="match status" value="1"/>
</dbReference>
<keyword evidence="18" id="KW-1185">Reference proteome</keyword>
<dbReference type="Pfam" id="PF17857">
    <property type="entry name" value="AAA_lid_1"/>
    <property type="match status" value="1"/>
</dbReference>
<dbReference type="Gene3D" id="1.20.920.20">
    <property type="match status" value="1"/>
</dbReference>
<keyword evidence="5" id="KW-0677">Repeat</keyword>
<dbReference type="GO" id="GO:0051959">
    <property type="term" value="F:dynein light intermediate chain binding"/>
    <property type="evidence" value="ECO:0007669"/>
    <property type="project" value="InterPro"/>
</dbReference>
<dbReference type="SMART" id="SM00382">
    <property type="entry name" value="AAA"/>
    <property type="match status" value="2"/>
</dbReference>
<dbReference type="InterPro" id="IPR042222">
    <property type="entry name" value="Dynein_2_N"/>
</dbReference>
<dbReference type="FunFam" id="1.20.920.20:FF:000001">
    <property type="entry name" value="dynein heavy chain 2, axonemal"/>
    <property type="match status" value="1"/>
</dbReference>
<dbReference type="Gene3D" id="3.20.180.20">
    <property type="entry name" value="Dynein heavy chain, N-terminal domain 2"/>
    <property type="match status" value="1"/>
</dbReference>
<sequence>MDQEKNTELSFIDWMKNLVFVHFSKDSNSFDDHDQKELEEAIQKIANQPKAIIFSLPKKKSKKKENIRVDVIEDSKSTPQSSLIEEITTNNDSIYFINQENRDQKQEFSFATLNSANSLKIFNSTLQNVYYPLFQNQKSGIMIKQFSKALSAAIHRMETFQKIHIKMPHTSLNSQTKTQSNPPNQHLFTKSNSRAKPSFNWKQNGSIFDSINSSGTNRDQHQMQKPSEKITQNNYQKIIRKWIKSITSVIQIEKDSQKYGKGAMSEIHYWRDRYSIFSSMVSQFQQNETTIKTILSGERDTALVRKFHQYFTELSNLANQARENTKFLDSLENHIDIIVSSHSLREIAENMPNLFDSLRLIWILSKFYNTDQLMFELLQLIILDIEQAIQFKVTAEKVFGREEHQMKSFVQEKDIDERDLCGISNTHPDHKAEINNNPDSFDIEEEIDQAKQITMKVKKGYLETRAKIEKTKGANRWEFDRTILFNHLDYINQVCDDLIEMKQKLATIDKFLIVIEKLGSKEDLETKRSIFHDREKIFHLAQEIDFEPFGNDKEEKSKWIIFKKTFNKMSQNTQSKTNLLLEKTFHTLNSSQSCYELLKMFEITESEKFSLVLDMLSAEIDAVDHQFENEKSTKTKWKTSQILEWSLDLFLKIKSPMLTFRSSSYFNFKSQKGALIIKKYSQVGRKILSFNKQVIAQFNENINSTLVPSARNAVLKRDGLFLRVNIAPSLFEMITQIHQINNLGFQQKIPQFANEIALQMPRFESLSSQLECLVNNYNQIIPKIHSRESHIMHPHIQNVLNLLKPCFSVINLTTLSLNEFIEKGQKSVNELKGLVEKVDSWTQKIDTTLAQIRESILLSFPDQVMEFEHFFQFLSSRKKQKVEEMIQKYSQIPKYIEQIEQIIFGTKTNSSPKLKKYYSLIETEIQKAITHMLENNLKLLFSKFQNKKEMIEIQAFMDSSGISFSPKMKELEEKIGQTIQEIVDSSKFFIRWISGTCIKEIPKKIPGRDKLSVPSFRDEVLKNGNLMQLMKEIDQYTQERTQFLAQKIQQDWDTFILILFVDPIEQIQQFQSKKLTLNHFELKFEEWINIISQIEEMESTSSKEKNLENQFIAVNIKSLVSIARYEARKWKNERYGNILIQNVKQHLIKLDSKIDSLLQDLLHTKNQKIRDLPDLKKILNLISQIRECAVSMNEEIQEISQQIQILEKFDIEPKQNEKEEQKANLPEILVSVQEKKENLQMTASETEKGLEQTKAHFAEKTKKQRKTISQEIDAFAKDFENQNLLTNNSISINDSFSIYQKFLKLFEENLQKVQKTDEEYKLFHLEIDSIESLTIIEKQLNILKPLFELWKQQKEQIQSWCDTLWQDLALEEMNQIIGDFETKIRKLDKIPQYKKSALLTGIEKEILEFKHNMPLIQDLKNPSLQPRHWQQLQSSTNTNFALGSKNFTLGSVLQMELTRFADIIGQITIRAMKEDVIEKEIFSIEEKWTHSMNFEVRKYSRGNEERGLVLSSVDEIITLVDEQNLNVQSMSSSPFAEPFTDSIRLWEKRLSLISEVIEVWISMQKKWIYLENIFNSEDIVAQLPQEAKKFSGADKHFSKIMSQTAQNPNVLEACLQEGRLEFLKSLLNQLESCQKSLKNYLDYKRALFPRFYFISDDDLLSILGTSDQTSIQEHIIKLFDNTLSLKFRKIGSFSENQESSYIVDGMISPEGEHLNFHDSVPVEGNVETWMTNVEAEMRKSLRLLTKEALFYYPKIPRIEWIRKYPGMVSLVGSQIFWTFQVEYAFEMMKQGELHSMKKLLERLSDQISDLTQVIQTDLTKQDRKKLNTMIIIDVHAREVVSKLVRDSVPDETQFEWQSQLRFYWDREEDTVVVRQGTGKFEYGYEYMGLNGRLVITPLTDRMNLTVTQALSLNLGSAPAGPAGTGKTESVRDLSKALALKCVVINCGEGMDYRVMSSFFAGLVQCGAWGCFDEFNRLEPATLSVVSSQLKTIQNALQIGTQKFSFENREITLDPKCGFHITMNPGYLGRSELPDSLKALFRPVVMTVPDTSLICEIMLFSEGFSQAKILAKKMALIYKLAKIQLSKQLHYDFGLRAVKSVLVRAGSLKRKSEEKEEDVLMKAILDSNKPKMVEFDLPLFKGLVQDMFPDVAINDPQLNGDLVSAIKQALEMEALQEIPHQIGKMIQLYETMQTRHTVMLVGGTRSGKCLGKNTPILMSNNTAKFVDKIKQGEFVMGDDFQPRKVLKTTRGFGKMFEIEQYLGISYQINEFHILSLFNIEEMRVVDISIRSYLRKSPQWKRKHYGFRRFRIEYLKLETIYEEPFLLGFIIGSAFSKCEQQKEKHKIVKLGCEKMAQFDKINLDRDDQARKNLLTFLAGIIYSFMGISFSKKEDHFDLSFPIRTEEELIFFQMFRKMICCFAKEKKMEFWRVNQQEGVVLIQFANSNIWDEIDLIEKSPKNHFGIFFSGETFLIYYPLKIYAKAKNEFYGFQLEPKNKEERFLLSDGTVTHNSTIIQTLSKAMTILGNKTKIYALNPKAIDLSELYGKLDTVTRNWNDGIFSSIFREINKPLGEDANEFRRILLDGDLDARYVEDMNSLMDDNKLLVLPNGERIRLQPHCSLLFEVSDLRFASPATISRCGMIYVDSSSVTPLSLFMKWSKQRFSAKESMQADFGMREEIPVISVELQKSNDEVQSLCKEREHLFHMLYQKYLPECFAVCEDLPKIIPQTKNNMIFQLTTILDSFLSKNTQNGKLVLDDPWTVESIFIFAIIWSIGSSLVADSRKELDEVIKKIYLRNENESFGTFPKEHTLFDCFFDEIQGKWRLWEELSHPYDPSIDGMLVSTSDTVRYGFLLDLFVKISKPVLFIGHTGTAKTVIIENYLRSLARESHTILKLNLTNTTTSRFIQNTILDHIEKRTRGVYGPTLGKKLIIFIDDLNMPQPDEYETQQTTAFLKHLIEYNGFYGRDKDLSWIEIRDVQIIAAMRPGKVDPRFISLFNVMHIPSPQPHIIKMIFDSLLNSHLSLFNSEIQNAISSRLTDMTLDLFKQITLSLRPSQTKFHYSFSLRDISRVYDGLVVLSTSQKFKSITSFLRLWRNEVLLNFSSRLILEEDRILVDQKLEGTLRKYFADFLNGTEIEDIVRNPILFGDFGEIARKAKQKAEVVPDQPFQDNEKENFIDQTQEEEEERRRRHELLRIYEDLGDYENVRFFIDQKLEEYNEKYPDEPMDLVLFDNFICEVVRIHRILRQRYGNALMIGNDGIGKKSISKLAAFIAGYELFQIKLTRTFGKADFLDALKKLYLKTGVEKKKVVFLFTSAELVHESFMEEINSMLTSFVGTLYSEEEKEPIINSLKEEVSETGVFASREDCWNYFITKCRENLRLCLCFPPGEQLRQLFPKYPGLLNNTIIDWMSETWPEDALRLVGQKLLSENLVMQNFVSEFAQNGKGKGLIKGLIEVFVETHQNAIQNTVIFEHKYRRKIFVTPKIYLDFLKEYLILLKEKITENQKTLERIEGGLEKLTEAEEGVKQLRKNLAVQKKVVEEKTQASEDLLDQIAARKSEVEKKKKVSSEKEREVAEKFEQISQEKREAEAVLEKALPVLEKARSALSNLNRGDLVEIRAFANPPELVRSVCECVVILRGFSDVSWSGAKAMMASTSFLRELIEFDLDTLTQQKINAVQEYMKHPKFNVVSMKKISSAGTGLISWVLAVVNYYSTALEVAPKREKVATAQASLEISQKELDKIQKEVESLSQMLRQFEMEYEKATQELELLKKQAQLMQERLFRASQLITGLGAEKLRWTAQSQSLKKRKTRLVGDCLLCASFLGYCGPLNAEFRAKVLEEVKHKLTKEEIPLTSTLQVQELLTTDAEINKWQSEGLPIDQTTVENGILASFGRGMRFPLLIDPQNQLVRWIKQRHTKNLDVSTFDTNNFLQQLVLAIQYGKHFVFEGADSGFDPVVDPILFKNLKSTGGRKTVNVADKEVDWDDDFMLYLSTKQQNPELSPEIFGKSRVVNCKVTEYGLESQLLNVVVGIERADLEKSRTELIDSMNQSHLMLQQLEDQLLHQLASSQGNILDDAPLIEMLETTKTKASEINTKLKESEITAAEIDRARKSYAVVAKRGSSIFFTMASMAELNSMYEVSMSSFLSLFESSVTQSQPANNLDSRLQNIIDELMVRAYNSMCLGLFERHKLLFSFQLALNIHGYSQPELDFLLRGNTSLQDEQRGENPEWISQKNWRDLQQLSSLSDRSENMFQSLLSQIKAEEEKWKLWVFSSKPEAIVPPCGDVSGFQMLMLLRCLRSDRLVSSLSSYVSSHLGERFIHPPTLNYADIFHEFSTQTTPIIFVLSPGADPTEDIFKLAEGLGYSARLKFLSLGQGQEPVAQKMLETAVRRGQWVLLQNCHLMPSFLKNLEIFIEKINAVASPSQSESKFSVHEDFRLFLTTEPTSLFPVSVLQHSFKVVLEPPNAIQLNLHTIYNKISDVQLVHCKHPQFKSLVFVLAFLHSVLLERKKLGKCAWNVQYDFNDSDFRVSMQILDTYLTRAQQNKEQIPWESLRYLLGQAIYGGRVTDELDRRVLSTYFSEYFGKFIFEKTGEPFSLYTNKEENISIQIPAVGTRKDYLDWISRLRLDDSPQVLGLHPNSQISHLTSLADGILRGLVDLQPRVSLGRGGSRESLILGIVEEIETKWLPQEPFDLKFIEKGWKKDETYSPSPTQIALFQELEEFNHLIKNIRSVLKDLSKAEQGEAIMTTKLQSLETSLFVGEVPSAFLDSQTDKNLSSWLVHLRKRYTQFLDWVKNGQPLVVWLPGLKFPDTFLNAVLQIASRENKWPLDQTIMFTVPTHFLSPQNVSSSPSIGCYIHGLNLEGAGFDFSSLSLVHQLPHQLSISLPVFHVIPCLKKQSQIWKQGTFLAPVYSTKNRNNSMGVGYLFDAYFKSKTHESFWILNSVSVILD</sequence>
<dbReference type="InterPro" id="IPR013594">
    <property type="entry name" value="Dynein_heavy_tail"/>
</dbReference>
<keyword evidence="6" id="KW-0547">Nucleotide-binding</keyword>
<dbReference type="FunFam" id="1.10.8.1220:FF:000001">
    <property type="entry name" value="Dynein axonemal heavy chain 5"/>
    <property type="match status" value="1"/>
</dbReference>
<accession>A0A9Q0L893</accession>
<feature type="domain" description="AAA+ ATPase" evidence="16">
    <location>
        <begin position="2859"/>
        <end position="3023"/>
    </location>
</feature>
<evidence type="ECO:0000256" key="2">
    <source>
        <dbReference type="ARBA" id="ARBA00008887"/>
    </source>
</evidence>
<keyword evidence="8" id="KW-0243">Dynein</keyword>
<evidence type="ECO:0000256" key="10">
    <source>
        <dbReference type="ARBA" id="ARBA00023069"/>
    </source>
</evidence>
<dbReference type="InterPro" id="IPR042219">
    <property type="entry name" value="AAA_lid_11_sf"/>
</dbReference>
<feature type="region of interest" description="Disordered" evidence="15">
    <location>
        <begin position="172"/>
        <end position="230"/>
    </location>
</feature>
<dbReference type="InterPro" id="IPR041589">
    <property type="entry name" value="DNAH3_AAA_lid_1"/>
</dbReference>
<dbReference type="InterPro" id="IPR041658">
    <property type="entry name" value="AAA_lid_11"/>
</dbReference>
<dbReference type="InterPro" id="IPR003593">
    <property type="entry name" value="AAA+_ATPase"/>
</dbReference>
<dbReference type="Pfam" id="PF05203">
    <property type="entry name" value="Hom_end_hint"/>
    <property type="match status" value="1"/>
</dbReference>
<evidence type="ECO:0000256" key="11">
    <source>
        <dbReference type="ARBA" id="ARBA00023175"/>
    </source>
</evidence>
<dbReference type="Pfam" id="PF12774">
    <property type="entry name" value="AAA_6"/>
    <property type="match status" value="1"/>
</dbReference>
<dbReference type="Gene3D" id="2.170.16.10">
    <property type="entry name" value="Hedgehog/Intein (Hint) domain"/>
    <property type="match status" value="1"/>
</dbReference>
<dbReference type="Pfam" id="PF12781">
    <property type="entry name" value="AAA_9"/>
    <property type="match status" value="1"/>
</dbReference>
<dbReference type="PANTHER" id="PTHR22878">
    <property type="entry name" value="DYNEIN HEAVY CHAIN 6, AXONEMAL-LIKE-RELATED"/>
    <property type="match status" value="1"/>
</dbReference>
<dbReference type="OrthoDB" id="64868at2759"/>
<dbReference type="Pfam" id="PF12777">
    <property type="entry name" value="MT"/>
    <property type="match status" value="1"/>
</dbReference>
<dbReference type="FunFam" id="1.10.8.710:FF:000001">
    <property type="entry name" value="Dynein axonemal heavy chain 2"/>
    <property type="match status" value="1"/>
</dbReference>
<dbReference type="Gene3D" id="1.10.8.710">
    <property type="match status" value="1"/>
</dbReference>
<evidence type="ECO:0000313" key="18">
    <source>
        <dbReference type="Proteomes" id="UP001149090"/>
    </source>
</evidence>
<evidence type="ECO:0000256" key="12">
    <source>
        <dbReference type="ARBA" id="ARBA00023212"/>
    </source>
</evidence>
<dbReference type="FunFam" id="3.20.180.20:FF:000001">
    <property type="entry name" value="Dynein axonemal heavy chain 5"/>
    <property type="match status" value="1"/>
</dbReference>
<dbReference type="InterPro" id="IPR035706">
    <property type="entry name" value="AAA_9"/>
</dbReference>
<dbReference type="Gene3D" id="1.10.8.720">
    <property type="entry name" value="Region D6 of dynein motor"/>
    <property type="match status" value="1"/>
</dbReference>
<evidence type="ECO:0000256" key="9">
    <source>
        <dbReference type="ARBA" id="ARBA00023054"/>
    </source>
</evidence>
<dbReference type="InterPro" id="IPR027417">
    <property type="entry name" value="P-loop_NTPase"/>
</dbReference>
<dbReference type="InterPro" id="IPR013602">
    <property type="entry name" value="Dynein_heavy_linker"/>
</dbReference>
<keyword evidence="3" id="KW-0963">Cytoplasm</keyword>
<dbReference type="InterPro" id="IPR043157">
    <property type="entry name" value="Dynein_AAA1S"/>
</dbReference>
<dbReference type="Pfam" id="PF08385">
    <property type="entry name" value="DHC_N1"/>
    <property type="match status" value="2"/>
</dbReference>
<evidence type="ECO:0000256" key="15">
    <source>
        <dbReference type="SAM" id="MobiDB-lite"/>
    </source>
</evidence>
<dbReference type="InterPro" id="IPR004273">
    <property type="entry name" value="Dynein_heavy_D6_P-loop"/>
</dbReference>
<dbReference type="FunFam" id="1.20.140.100:FF:000001">
    <property type="entry name" value="dynein heavy chain 17, axonemal"/>
    <property type="match status" value="1"/>
</dbReference>
<dbReference type="InterPro" id="IPR036844">
    <property type="entry name" value="Hint_dom_sf"/>
</dbReference>
<dbReference type="InterPro" id="IPR024317">
    <property type="entry name" value="Dynein_heavy_chain_D4_dom"/>
</dbReference>
<dbReference type="InterPro" id="IPR035699">
    <property type="entry name" value="AAA_6"/>
</dbReference>
<evidence type="ECO:0000256" key="8">
    <source>
        <dbReference type="ARBA" id="ARBA00023017"/>
    </source>
</evidence>
<dbReference type="InterPro" id="IPR041228">
    <property type="entry name" value="Dynein_C"/>
</dbReference>
<dbReference type="GO" id="GO:0005874">
    <property type="term" value="C:microtubule"/>
    <property type="evidence" value="ECO:0007669"/>
    <property type="project" value="UniProtKB-KW"/>
</dbReference>
<dbReference type="GO" id="GO:0030286">
    <property type="term" value="C:dynein complex"/>
    <property type="evidence" value="ECO:0007669"/>
    <property type="project" value="UniProtKB-KW"/>
</dbReference>
<dbReference type="SUPFAM" id="SSF52540">
    <property type="entry name" value="P-loop containing nucleoside triphosphate hydrolases"/>
    <property type="match status" value="3"/>
</dbReference>
<evidence type="ECO:0000256" key="13">
    <source>
        <dbReference type="ARBA" id="ARBA00023273"/>
    </source>
</evidence>
<dbReference type="Gene3D" id="3.40.50.300">
    <property type="entry name" value="P-loop containing nucleotide triphosphate hydrolases"/>
    <property type="match status" value="6"/>
</dbReference>
<dbReference type="Pfam" id="PF12775">
    <property type="entry name" value="AAA_7"/>
    <property type="match status" value="1"/>
</dbReference>
<reference evidence="17" key="1">
    <citation type="submission" date="2022-10" db="EMBL/GenBank/DDBJ databases">
        <title>Novel sulphate-reducing endosymbionts in the free-living metamonad Anaeramoeba.</title>
        <authorList>
            <person name="Jerlstrom-Hultqvist J."/>
            <person name="Cepicka I."/>
            <person name="Gallot-Lavallee L."/>
            <person name="Salas-Leiva D."/>
            <person name="Curtis B.A."/>
            <person name="Zahonova K."/>
            <person name="Pipaliya S."/>
            <person name="Dacks J."/>
            <person name="Roger A.J."/>
        </authorList>
    </citation>
    <scope>NUCLEOTIDE SEQUENCE</scope>
    <source>
        <strain evidence="17">BMAN</strain>
    </source>
</reference>
<dbReference type="Proteomes" id="UP001149090">
    <property type="component" value="Unassembled WGS sequence"/>
</dbReference>
<keyword evidence="7" id="KW-0067">ATP-binding</keyword>
<dbReference type="Pfam" id="PF18199">
    <property type="entry name" value="Dynein_C"/>
    <property type="match status" value="1"/>
</dbReference>
<dbReference type="GO" id="GO:0045505">
    <property type="term" value="F:dynein intermediate chain binding"/>
    <property type="evidence" value="ECO:0007669"/>
    <property type="project" value="InterPro"/>
</dbReference>
<keyword evidence="4" id="KW-0493">Microtubule</keyword>
<dbReference type="FunFam" id="3.40.50.300:FF:000153">
    <property type="entry name" value="Dynein axonemal heavy chain 1"/>
    <property type="match status" value="1"/>
</dbReference>
<protein>
    <submittedName>
        <fullName evidence="17">Intein-containing dynein axonemal heavy chain 10</fullName>
    </submittedName>
</protein>
<feature type="coiled-coil region" evidence="14">
    <location>
        <begin position="3724"/>
        <end position="3779"/>
    </location>
</feature>
<dbReference type="FunFam" id="1.20.58.1120:FF:000008">
    <property type="entry name" value="Dynein heavy chain 10, axonemal"/>
    <property type="match status" value="1"/>
</dbReference>
<name>A0A9Q0L893_ANAIG</name>
<dbReference type="Pfam" id="PF18198">
    <property type="entry name" value="AAA_lid_11"/>
    <property type="match status" value="1"/>
</dbReference>
<keyword evidence="11" id="KW-0505">Motor protein</keyword>
<feature type="domain" description="AAA+ ATPase" evidence="16">
    <location>
        <begin position="1912"/>
        <end position="2050"/>
    </location>
</feature>
<dbReference type="GO" id="GO:0005930">
    <property type="term" value="C:axoneme"/>
    <property type="evidence" value="ECO:0007669"/>
    <property type="project" value="UniProtKB-SubCell"/>
</dbReference>
<organism evidence="17 18">
    <name type="scientific">Anaeramoeba ignava</name>
    <name type="common">Anaerobic marine amoeba</name>
    <dbReference type="NCBI Taxonomy" id="1746090"/>
    <lineage>
        <taxon>Eukaryota</taxon>
        <taxon>Metamonada</taxon>
        <taxon>Anaeramoebidae</taxon>
        <taxon>Anaeramoeba</taxon>
    </lineage>
</organism>
<evidence type="ECO:0000256" key="4">
    <source>
        <dbReference type="ARBA" id="ARBA00022701"/>
    </source>
</evidence>
<comment type="caution">
    <text evidence="17">The sequence shown here is derived from an EMBL/GenBank/DDBJ whole genome shotgun (WGS) entry which is preliminary data.</text>
</comment>
<proteinExistence type="inferred from homology"/>
<evidence type="ECO:0000256" key="14">
    <source>
        <dbReference type="SAM" id="Coils"/>
    </source>
</evidence>
<dbReference type="FunFam" id="3.40.50.300:FF:000049">
    <property type="entry name" value="Dynein, axonemal, heavy chain 5"/>
    <property type="match status" value="1"/>
</dbReference>
<keyword evidence="13" id="KW-0966">Cell projection</keyword>
<dbReference type="FunFam" id="1.10.287.2620:FF:000001">
    <property type="entry name" value="Cytoplasmic dynein heavy chain 1"/>
    <property type="match status" value="1"/>
</dbReference>
<dbReference type="Pfam" id="PF12780">
    <property type="entry name" value="AAA_8"/>
    <property type="match status" value="1"/>
</dbReference>
<dbReference type="Gene3D" id="1.20.58.1120">
    <property type="match status" value="1"/>
</dbReference>
<evidence type="ECO:0000256" key="6">
    <source>
        <dbReference type="ARBA" id="ARBA00022741"/>
    </source>
</evidence>